<evidence type="ECO:0000313" key="1">
    <source>
        <dbReference type="EMBL" id="QCO19411.1"/>
    </source>
</evidence>
<dbReference type="EMBL" id="CP032349">
    <property type="protein sequence ID" value="QCO19411.1"/>
    <property type="molecule type" value="Genomic_DNA"/>
</dbReference>
<accession>A0A4D8RBN2</accession>
<protein>
    <recommendedName>
        <fullName evidence="3">Transposase DDE domain-containing protein</fullName>
    </recommendedName>
</protein>
<evidence type="ECO:0008006" key="3">
    <source>
        <dbReference type="Google" id="ProtNLM"/>
    </source>
</evidence>
<reference evidence="1 2" key="1">
    <citation type="submission" date="2018-09" db="EMBL/GenBank/DDBJ databases">
        <title>Whole genome based analysis of evolution and adaptive divergence in Indian and Brazilian strains of Azospirillum brasilense.</title>
        <authorList>
            <person name="Singh C."/>
            <person name="Tripathi A.K."/>
        </authorList>
    </citation>
    <scope>NUCLEOTIDE SEQUENCE [LARGE SCALE GENOMIC DNA]</scope>
    <source>
        <strain evidence="1 2">MTCC4039</strain>
        <plasmid evidence="1 2">p3</plasmid>
    </source>
</reference>
<geneLocation type="plasmid" evidence="1">
    <name>p3</name>
</geneLocation>
<dbReference type="AlphaFoldDB" id="A0A4D8RBN2"/>
<sequence>MRAGALRKHILWLDRLRLRGPNGTRDEFHLAAAAQNLRKWPSSQRRCCSDQGHRISARHSPEHVETHVTGACGTGAASLPGSLSPWPAGPARHGGILAMQWRASHRRPHLCRHARESPANRSTPW</sequence>
<gene>
    <name evidence="1" type="ORF">D3869_29610</name>
</gene>
<name>A0A4D8RBN2_AZOBR</name>
<dbReference type="Proteomes" id="UP000298693">
    <property type="component" value="Plasmid p3"/>
</dbReference>
<evidence type="ECO:0000313" key="2">
    <source>
        <dbReference type="Proteomes" id="UP000298693"/>
    </source>
</evidence>
<keyword evidence="1" id="KW-0614">Plasmid</keyword>
<proteinExistence type="predicted"/>
<organism evidence="1 2">
    <name type="scientific">Azospirillum brasilense</name>
    <dbReference type="NCBI Taxonomy" id="192"/>
    <lineage>
        <taxon>Bacteria</taxon>
        <taxon>Pseudomonadati</taxon>
        <taxon>Pseudomonadota</taxon>
        <taxon>Alphaproteobacteria</taxon>
        <taxon>Rhodospirillales</taxon>
        <taxon>Azospirillaceae</taxon>
        <taxon>Azospirillum</taxon>
    </lineage>
</organism>